<protein>
    <submittedName>
        <fullName evidence="2">Uncharacterized protein</fullName>
    </submittedName>
</protein>
<evidence type="ECO:0000313" key="3">
    <source>
        <dbReference type="Proteomes" id="UP000677082"/>
    </source>
</evidence>
<comment type="caution">
    <text evidence="2">The sequence shown here is derived from an EMBL/GenBank/DDBJ whole genome shotgun (WGS) entry which is preliminary data.</text>
</comment>
<dbReference type="AlphaFoldDB" id="A0A919W2T9"/>
<keyword evidence="3" id="KW-1185">Reference proteome</keyword>
<proteinExistence type="predicted"/>
<evidence type="ECO:0000313" key="2">
    <source>
        <dbReference type="EMBL" id="GIM88473.1"/>
    </source>
</evidence>
<feature type="region of interest" description="Disordered" evidence="1">
    <location>
        <begin position="43"/>
        <end position="104"/>
    </location>
</feature>
<gene>
    <name evidence="2" type="ORF">Ato02nite_002660</name>
</gene>
<dbReference type="EMBL" id="BOQN01000003">
    <property type="protein sequence ID" value="GIM88473.1"/>
    <property type="molecule type" value="Genomic_DNA"/>
</dbReference>
<name>A0A919W2T9_9ACTN</name>
<accession>A0A919W2T9</accession>
<evidence type="ECO:0000256" key="1">
    <source>
        <dbReference type="SAM" id="MobiDB-lite"/>
    </source>
</evidence>
<feature type="compositionally biased region" description="Basic and acidic residues" evidence="1">
    <location>
        <begin position="83"/>
        <end position="104"/>
    </location>
</feature>
<dbReference type="Proteomes" id="UP000677082">
    <property type="component" value="Unassembled WGS sequence"/>
</dbReference>
<organism evidence="2 3">
    <name type="scientific">Paractinoplanes toevensis</name>
    <dbReference type="NCBI Taxonomy" id="571911"/>
    <lineage>
        <taxon>Bacteria</taxon>
        <taxon>Bacillati</taxon>
        <taxon>Actinomycetota</taxon>
        <taxon>Actinomycetes</taxon>
        <taxon>Micromonosporales</taxon>
        <taxon>Micromonosporaceae</taxon>
        <taxon>Paractinoplanes</taxon>
    </lineage>
</organism>
<sequence>MINKNSLSPECPHSPAPLPFMIVKRSDRGGDVRLLRRLLRRYFRRRPTPPPGPAAAGVLAQTRAWQQDQPVHETDRPGTTGIHAERRAADALDPPEHCDCPDND</sequence>
<reference evidence="2 3" key="1">
    <citation type="submission" date="2021-03" db="EMBL/GenBank/DDBJ databases">
        <title>Whole genome shotgun sequence of Actinoplanes toevensis NBRC 105298.</title>
        <authorList>
            <person name="Komaki H."/>
            <person name="Tamura T."/>
        </authorList>
    </citation>
    <scope>NUCLEOTIDE SEQUENCE [LARGE SCALE GENOMIC DNA]</scope>
    <source>
        <strain evidence="2 3">NBRC 105298</strain>
    </source>
</reference>